<proteinExistence type="predicted"/>
<dbReference type="EMBL" id="JASCZI010090802">
    <property type="protein sequence ID" value="MED6146678.1"/>
    <property type="molecule type" value="Genomic_DNA"/>
</dbReference>
<dbReference type="InterPro" id="IPR006873">
    <property type="entry name" value="DUF620"/>
</dbReference>
<reference evidence="1 2" key="1">
    <citation type="journal article" date="2023" name="Plants (Basel)">
        <title>Bridging the Gap: Combining Genomics and Transcriptomics Approaches to Understand Stylosanthes scabra, an Orphan Legume from the Brazilian Caatinga.</title>
        <authorList>
            <person name="Ferreira-Neto J.R.C."/>
            <person name="da Silva M.D."/>
            <person name="Binneck E."/>
            <person name="de Melo N.F."/>
            <person name="da Silva R.H."/>
            <person name="de Melo A.L.T.M."/>
            <person name="Pandolfi V."/>
            <person name="Bustamante F.O."/>
            <person name="Brasileiro-Vidal A.C."/>
            <person name="Benko-Iseppon A.M."/>
        </authorList>
    </citation>
    <scope>NUCLEOTIDE SEQUENCE [LARGE SCALE GENOMIC DNA]</scope>
    <source>
        <tissue evidence="1">Leaves</tissue>
    </source>
</reference>
<evidence type="ECO:0008006" key="3">
    <source>
        <dbReference type="Google" id="ProtNLM"/>
    </source>
</evidence>
<dbReference type="Proteomes" id="UP001341840">
    <property type="component" value="Unassembled WGS sequence"/>
</dbReference>
<keyword evidence="2" id="KW-1185">Reference proteome</keyword>
<dbReference type="Pfam" id="PF04788">
    <property type="entry name" value="DUF620"/>
    <property type="match status" value="1"/>
</dbReference>
<name>A0ABU6TFG3_9FABA</name>
<sequence length="374" mass="42494">MRKLCPNVENAKGLETVLEVPIPEKMWTKIGRNSSSRWKNLRALMNAQISKDKSSHLKTSSNHEFIALLKLVGSPLIPQQVLQSHHITFVSPLTNSPIELSSAKYIVQQYIAAIGGIDALDSMKSMYAVGQVRMIGSEMRQEDAKLKQFGKTEAGGFVLWQKNPNLWHFQLVVSGYKVSAGCDGNITWDQSTSQPSHANKGPPRPLRRFFQGLDPRCTTNLFVEAICVGEKTLNKQECFLLKLETSQDILESQNTPQTEIIRHTMWGYFSQRTGLLIKFEDNKLVKMKSHVKGDDDNFVFWETSIESLIEDYRYVNGVNIAHGGKSVVMLYRYGMEINHKRRVEETWKIEEIGFNVCGLSMDCFLPPSDMEPME</sequence>
<accession>A0ABU6TFG3</accession>
<protein>
    <recommendedName>
        <fullName evidence="3">DUF620 family protein</fullName>
    </recommendedName>
</protein>
<organism evidence="1 2">
    <name type="scientific">Stylosanthes scabra</name>
    <dbReference type="NCBI Taxonomy" id="79078"/>
    <lineage>
        <taxon>Eukaryota</taxon>
        <taxon>Viridiplantae</taxon>
        <taxon>Streptophyta</taxon>
        <taxon>Embryophyta</taxon>
        <taxon>Tracheophyta</taxon>
        <taxon>Spermatophyta</taxon>
        <taxon>Magnoliopsida</taxon>
        <taxon>eudicotyledons</taxon>
        <taxon>Gunneridae</taxon>
        <taxon>Pentapetalae</taxon>
        <taxon>rosids</taxon>
        <taxon>fabids</taxon>
        <taxon>Fabales</taxon>
        <taxon>Fabaceae</taxon>
        <taxon>Papilionoideae</taxon>
        <taxon>50 kb inversion clade</taxon>
        <taxon>dalbergioids sensu lato</taxon>
        <taxon>Dalbergieae</taxon>
        <taxon>Pterocarpus clade</taxon>
        <taxon>Stylosanthes</taxon>
    </lineage>
</organism>
<dbReference type="PANTHER" id="PTHR31300:SF25">
    <property type="entry name" value="DUF620 FAMILY PROTEIN (DUF620)"/>
    <property type="match status" value="1"/>
</dbReference>
<comment type="caution">
    <text evidence="1">The sequence shown here is derived from an EMBL/GenBank/DDBJ whole genome shotgun (WGS) entry which is preliminary data.</text>
</comment>
<evidence type="ECO:0000313" key="2">
    <source>
        <dbReference type="Proteomes" id="UP001341840"/>
    </source>
</evidence>
<evidence type="ECO:0000313" key="1">
    <source>
        <dbReference type="EMBL" id="MED6146678.1"/>
    </source>
</evidence>
<dbReference type="PANTHER" id="PTHR31300">
    <property type="entry name" value="LIPASE"/>
    <property type="match status" value="1"/>
</dbReference>
<gene>
    <name evidence="1" type="ORF">PIB30_036755</name>
</gene>